<evidence type="ECO:0000313" key="2">
    <source>
        <dbReference type="Proteomes" id="UP000054826"/>
    </source>
</evidence>
<sequence>MNHQCVFNASQRNILSGWKSNNRRTQYKKVALRSEMTQLAIMSVSGRSLLPLAVDVVRKEAFLSHTTTAFFRTVGAGDRHAGLCSRTRRNACLNFLNAIRIRKFLINLRHQSLRKASKVLATGKATAWMMHLTLYLNGSSCFSQFITLWPVSFCPQAIVYVSINFNPDSIVFDFLTALIPAIQSCFLNSQIQDCYFLILPSERSRWFAVEVIKNKKKNQMTTGFLPFPQVYSGVRLLETDDRQEWMTDDRLPLWNVHNVRISTNDNLELWHNELNKKAGKSHVKFYELFQLLIVEQGVVETLIN</sequence>
<name>A0A0V1JZR7_TRIPS</name>
<dbReference type="EMBL" id="JYDV01000026">
    <property type="protein sequence ID" value="KRZ40465.1"/>
    <property type="molecule type" value="Genomic_DNA"/>
</dbReference>
<gene>
    <name evidence="1" type="ORF">T4C_13424</name>
</gene>
<protein>
    <submittedName>
        <fullName evidence="1">Uncharacterized protein</fullName>
    </submittedName>
</protein>
<organism evidence="1 2">
    <name type="scientific">Trichinella pseudospiralis</name>
    <name type="common">Parasitic roundworm</name>
    <dbReference type="NCBI Taxonomy" id="6337"/>
    <lineage>
        <taxon>Eukaryota</taxon>
        <taxon>Metazoa</taxon>
        <taxon>Ecdysozoa</taxon>
        <taxon>Nematoda</taxon>
        <taxon>Enoplea</taxon>
        <taxon>Dorylaimia</taxon>
        <taxon>Trichinellida</taxon>
        <taxon>Trichinellidae</taxon>
        <taxon>Trichinella</taxon>
    </lineage>
</organism>
<dbReference type="Proteomes" id="UP000054826">
    <property type="component" value="Unassembled WGS sequence"/>
</dbReference>
<dbReference type="AlphaFoldDB" id="A0A0V1JZR7"/>
<evidence type="ECO:0000313" key="1">
    <source>
        <dbReference type="EMBL" id="KRZ40465.1"/>
    </source>
</evidence>
<reference evidence="1 2" key="1">
    <citation type="submission" date="2015-01" db="EMBL/GenBank/DDBJ databases">
        <title>Evolution of Trichinella species and genotypes.</title>
        <authorList>
            <person name="Korhonen P.K."/>
            <person name="Edoardo P."/>
            <person name="Giuseppe L.R."/>
            <person name="Gasser R.B."/>
        </authorList>
    </citation>
    <scope>NUCLEOTIDE SEQUENCE [LARGE SCALE GENOMIC DNA]</scope>
    <source>
        <strain evidence="1">ISS176</strain>
    </source>
</reference>
<comment type="caution">
    <text evidence="1">The sequence shown here is derived from an EMBL/GenBank/DDBJ whole genome shotgun (WGS) entry which is preliminary data.</text>
</comment>
<accession>A0A0V1JZR7</accession>
<proteinExistence type="predicted"/>